<sequence length="563" mass="61639">MRISLPFASQIGRIFSVLFSLVFIGAGLAVMFFVPAESASGDGFKQYIPYAFGGIFVLAGIFSLISSIRKGKQQAEANQMLEKHSDEPWKVRPEWRSSEIVGEGSLSRSEIFFTIIWNVIAWPLAYFMISKANVAEEGAVIYLVLLFPLIGLGFLGKVVYNYLQMRKFGTTILEMESMPGRLGERLSGVLKTGMSVDGQPENGFEVEISCYRQYVRYTRDSDGDRKKKIERDLLWRDEARVRGQAYGDGTKVQVPFSFQLPTNQPASSPMKTERRKLWEVSIEADVPGIDLSDKIEIPVFESEGTGTPSQPTSPADGRESTGEADGEEAFTKGDGAPGSDSAVSAAVDQADEAPAFDEEWEFDEPVTKGITIEDAPGKFEMHFGSSRNRSGGLTLGLIGLAMVIGGFFLFGASFLFALIMVGLGGLMVYGAVQNLTNDTVVWIRNGQIEVTHDGMGMPDDVAFPASELEDVMVRLDSTNQSSGYGIFLVASESADLGDLEKKAAKANKTLSNLGVSTSNPMRKQMKEGMEKPHVRVANQLEDKAEADWLAQRIKEAAEREASF</sequence>
<feature type="transmembrane region" description="Helical" evidence="2">
    <location>
        <begin position="141"/>
        <end position="160"/>
    </location>
</feature>
<reference evidence="3 4" key="1">
    <citation type="submission" date="2017-10" db="EMBL/GenBank/DDBJ databases">
        <title>Draft genome of Longibacter Salinarum.</title>
        <authorList>
            <person name="Goh K.M."/>
            <person name="Shamsir M.S."/>
            <person name="Lim S.W."/>
        </authorList>
    </citation>
    <scope>NUCLEOTIDE SEQUENCE [LARGE SCALE GENOMIC DNA]</scope>
    <source>
        <strain evidence="3 4">KCTC 52045</strain>
    </source>
</reference>
<keyword evidence="2" id="KW-0812">Transmembrane</keyword>
<dbReference type="OrthoDB" id="228317at2"/>
<organism evidence="3 4">
    <name type="scientific">Longibacter salinarum</name>
    <dbReference type="NCBI Taxonomy" id="1850348"/>
    <lineage>
        <taxon>Bacteria</taxon>
        <taxon>Pseudomonadati</taxon>
        <taxon>Rhodothermota</taxon>
        <taxon>Rhodothermia</taxon>
        <taxon>Rhodothermales</taxon>
        <taxon>Salisaetaceae</taxon>
        <taxon>Longibacter</taxon>
    </lineage>
</organism>
<feature type="compositionally biased region" description="Polar residues" evidence="1">
    <location>
        <begin position="304"/>
        <end position="313"/>
    </location>
</feature>
<feature type="transmembrane region" description="Helical" evidence="2">
    <location>
        <begin position="12"/>
        <end position="35"/>
    </location>
</feature>
<proteinExistence type="predicted"/>
<keyword evidence="2" id="KW-1133">Transmembrane helix</keyword>
<dbReference type="RefSeq" id="WP_098075097.1">
    <property type="nucleotide sequence ID" value="NZ_PDEQ01000003.1"/>
</dbReference>
<feature type="region of interest" description="Disordered" evidence="1">
    <location>
        <begin position="301"/>
        <end position="344"/>
    </location>
</feature>
<evidence type="ECO:0000313" key="4">
    <source>
        <dbReference type="Proteomes" id="UP000220102"/>
    </source>
</evidence>
<feature type="transmembrane region" description="Helical" evidence="2">
    <location>
        <begin position="111"/>
        <end position="129"/>
    </location>
</feature>
<evidence type="ECO:0008006" key="5">
    <source>
        <dbReference type="Google" id="ProtNLM"/>
    </source>
</evidence>
<comment type="caution">
    <text evidence="3">The sequence shown here is derived from an EMBL/GenBank/DDBJ whole genome shotgun (WGS) entry which is preliminary data.</text>
</comment>
<gene>
    <name evidence="3" type="ORF">CRI94_07725</name>
</gene>
<feature type="compositionally biased region" description="Low complexity" evidence="1">
    <location>
        <begin position="333"/>
        <end position="344"/>
    </location>
</feature>
<dbReference type="Proteomes" id="UP000220102">
    <property type="component" value="Unassembled WGS sequence"/>
</dbReference>
<keyword evidence="4" id="KW-1185">Reference proteome</keyword>
<name>A0A2A8CZ18_9BACT</name>
<dbReference type="EMBL" id="PDEQ01000003">
    <property type="protein sequence ID" value="PEN13935.1"/>
    <property type="molecule type" value="Genomic_DNA"/>
</dbReference>
<keyword evidence="2" id="KW-0472">Membrane</keyword>
<feature type="transmembrane region" description="Helical" evidence="2">
    <location>
        <begin position="391"/>
        <end position="408"/>
    </location>
</feature>
<accession>A0A2A8CZ18</accession>
<evidence type="ECO:0000256" key="1">
    <source>
        <dbReference type="SAM" id="MobiDB-lite"/>
    </source>
</evidence>
<evidence type="ECO:0000313" key="3">
    <source>
        <dbReference type="EMBL" id="PEN13935.1"/>
    </source>
</evidence>
<protein>
    <recommendedName>
        <fullName evidence="5">DUF3592 domain-containing protein</fullName>
    </recommendedName>
</protein>
<feature type="transmembrane region" description="Helical" evidence="2">
    <location>
        <begin position="47"/>
        <end position="65"/>
    </location>
</feature>
<dbReference type="AlphaFoldDB" id="A0A2A8CZ18"/>
<evidence type="ECO:0000256" key="2">
    <source>
        <dbReference type="SAM" id="Phobius"/>
    </source>
</evidence>